<keyword evidence="5" id="KW-0325">Glycoprotein</keyword>
<accession>A0A5N4AMZ3</accession>
<evidence type="ECO:0000313" key="8">
    <source>
        <dbReference type="EMBL" id="KAB0798687.1"/>
    </source>
</evidence>
<comment type="caution">
    <text evidence="8">The sequence shown here is derived from an EMBL/GenBank/DDBJ whole genome shotgun (WGS) entry which is preliminary data.</text>
</comment>
<name>A0A5N4AMZ3_PHOPY</name>
<organism evidence="8 9">
    <name type="scientific">Photinus pyralis</name>
    <name type="common">Common eastern firefly</name>
    <name type="synonym">Lampyris pyralis</name>
    <dbReference type="NCBI Taxonomy" id="7054"/>
    <lineage>
        <taxon>Eukaryota</taxon>
        <taxon>Metazoa</taxon>
        <taxon>Ecdysozoa</taxon>
        <taxon>Arthropoda</taxon>
        <taxon>Hexapoda</taxon>
        <taxon>Insecta</taxon>
        <taxon>Pterygota</taxon>
        <taxon>Neoptera</taxon>
        <taxon>Endopterygota</taxon>
        <taxon>Coleoptera</taxon>
        <taxon>Polyphaga</taxon>
        <taxon>Elateriformia</taxon>
        <taxon>Elateroidea</taxon>
        <taxon>Lampyridae</taxon>
        <taxon>Lampyrinae</taxon>
        <taxon>Photinus</taxon>
    </lineage>
</organism>
<evidence type="ECO:0000256" key="2">
    <source>
        <dbReference type="ARBA" id="ARBA00022487"/>
    </source>
</evidence>
<dbReference type="InParanoid" id="A0A5N4AMZ3"/>
<dbReference type="PANTHER" id="PTHR11559">
    <property type="entry name" value="CARBOXYLESTERASE"/>
    <property type="match status" value="1"/>
</dbReference>
<dbReference type="EMBL" id="VVIM01000006">
    <property type="protein sequence ID" value="KAB0798687.1"/>
    <property type="molecule type" value="Genomic_DNA"/>
</dbReference>
<dbReference type="Gene3D" id="3.40.50.1820">
    <property type="entry name" value="alpha/beta hydrolase"/>
    <property type="match status" value="1"/>
</dbReference>
<evidence type="ECO:0000259" key="7">
    <source>
        <dbReference type="Pfam" id="PF00135"/>
    </source>
</evidence>
<sequence>MLRLLIPLICSAIFVLVAGDEYPVVTTPLGDIKGHLTKSYQGRTVVAFEGVPYAQPPLGKLRFKEPQPLDPWSDVLLANDTYVCLQFIPMGMSGTNIGTEDCLYLYIYIPEEKFSPDGNLDVIVHIHGGAFMLGAPKFLGGYQYITDRDVIFVSFNYRLGIFGFLSTEDEIIPGNYGLKDQVMALKWIQSNIKYFGGNPNSVTLTGLSAGAASVQYHYLSPLSKGLFHRGFSQSGTALNMWALTEEPSLKARKLGAFLNCSYESSQDLLDCLVTKGGPEIMQALKNFFEFINAVPFTPFGPVIEKGPDAFLPDHPYSLLKKGQINDYPWVCSNTKNEGIYPVGFFVLYRKLSELDEKWNDIAPFALDYFHTTSDENRSDITKEIRSQYLNNEELNLENIDKLIDLFSDRAFLVDAETAVRLHAKASKSPVYYYFFEYKVGLKSFFPKEVSGVAHSDDGRLFVHILGNPLVFEESDEKMKNLFMDFIYEFATTGIAKFDTEEWIPVNDDEMINYMQILSPDIVQMNKLRRLTSKTFWDDLPIIENGRLYNN</sequence>
<gene>
    <name evidence="8" type="ORF">PPYR_09680</name>
</gene>
<evidence type="ECO:0000256" key="3">
    <source>
        <dbReference type="ARBA" id="ARBA00022801"/>
    </source>
</evidence>
<dbReference type="Pfam" id="PF00135">
    <property type="entry name" value="COesterase"/>
    <property type="match status" value="1"/>
</dbReference>
<proteinExistence type="inferred from homology"/>
<comment type="similarity">
    <text evidence="1 6">Belongs to the type-B carboxylesterase/lipase family.</text>
</comment>
<reference evidence="8 9" key="1">
    <citation type="journal article" date="2018" name="Elife">
        <title>Firefly genomes illuminate parallel origins of bioluminescence in beetles.</title>
        <authorList>
            <person name="Fallon T.R."/>
            <person name="Lower S.E."/>
            <person name="Chang C.H."/>
            <person name="Bessho-Uehara M."/>
            <person name="Martin G.J."/>
            <person name="Bewick A.J."/>
            <person name="Behringer M."/>
            <person name="Debat H.J."/>
            <person name="Wong I."/>
            <person name="Day J.C."/>
            <person name="Suvorov A."/>
            <person name="Silva C.J."/>
            <person name="Stanger-Hall K.F."/>
            <person name="Hall D.W."/>
            <person name="Schmitz R.J."/>
            <person name="Nelson D.R."/>
            <person name="Lewis S.M."/>
            <person name="Shigenobu S."/>
            <person name="Bybee S.M."/>
            <person name="Larracuente A.M."/>
            <person name="Oba Y."/>
            <person name="Weng J.K."/>
        </authorList>
    </citation>
    <scope>NUCLEOTIDE SEQUENCE [LARGE SCALE GENOMIC DNA]</scope>
    <source>
        <strain evidence="8">1611_PpyrPB1</strain>
        <tissue evidence="8">Whole body</tissue>
    </source>
</reference>
<dbReference type="GO" id="GO:0052689">
    <property type="term" value="F:carboxylic ester hydrolase activity"/>
    <property type="evidence" value="ECO:0007669"/>
    <property type="project" value="UniProtKB-KW"/>
</dbReference>
<keyword evidence="2" id="KW-0719">Serine esterase</keyword>
<feature type="chain" id="PRO_5024501263" description="Carboxylic ester hydrolase" evidence="6">
    <location>
        <begin position="20"/>
        <end position="550"/>
    </location>
</feature>
<dbReference type="OrthoDB" id="6846267at2759"/>
<evidence type="ECO:0000256" key="5">
    <source>
        <dbReference type="ARBA" id="ARBA00023180"/>
    </source>
</evidence>
<dbReference type="InterPro" id="IPR019826">
    <property type="entry name" value="Carboxylesterase_B_AS"/>
</dbReference>
<dbReference type="PROSITE" id="PS00122">
    <property type="entry name" value="CARBOXYLESTERASE_B_1"/>
    <property type="match status" value="1"/>
</dbReference>
<protein>
    <recommendedName>
        <fullName evidence="6">Carboxylic ester hydrolase</fullName>
        <ecNumber evidence="6">3.1.1.-</ecNumber>
    </recommendedName>
</protein>
<feature type="domain" description="Carboxylesterase type B" evidence="7">
    <location>
        <begin position="23"/>
        <end position="521"/>
    </location>
</feature>
<feature type="signal peptide" evidence="6">
    <location>
        <begin position="1"/>
        <end position="19"/>
    </location>
</feature>
<evidence type="ECO:0000313" key="9">
    <source>
        <dbReference type="Proteomes" id="UP000327044"/>
    </source>
</evidence>
<dbReference type="EC" id="3.1.1.-" evidence="6"/>
<dbReference type="InterPro" id="IPR002018">
    <property type="entry name" value="CarbesteraseB"/>
</dbReference>
<keyword evidence="9" id="KW-1185">Reference proteome</keyword>
<keyword evidence="3 6" id="KW-0378">Hydrolase</keyword>
<evidence type="ECO:0000256" key="1">
    <source>
        <dbReference type="ARBA" id="ARBA00005964"/>
    </source>
</evidence>
<keyword evidence="6" id="KW-0732">Signal</keyword>
<dbReference type="InterPro" id="IPR029058">
    <property type="entry name" value="AB_hydrolase_fold"/>
</dbReference>
<evidence type="ECO:0000256" key="4">
    <source>
        <dbReference type="ARBA" id="ARBA00023157"/>
    </source>
</evidence>
<keyword evidence="4" id="KW-1015">Disulfide bond</keyword>
<dbReference type="SUPFAM" id="SSF53474">
    <property type="entry name" value="alpha/beta-Hydrolases"/>
    <property type="match status" value="1"/>
</dbReference>
<dbReference type="Proteomes" id="UP000327044">
    <property type="component" value="Unassembled WGS sequence"/>
</dbReference>
<dbReference type="AlphaFoldDB" id="A0A5N4AMZ3"/>
<evidence type="ECO:0000256" key="6">
    <source>
        <dbReference type="RuleBase" id="RU361235"/>
    </source>
</evidence>
<dbReference type="InterPro" id="IPR050309">
    <property type="entry name" value="Type-B_Carboxylest/Lipase"/>
</dbReference>